<dbReference type="GO" id="GO:0046417">
    <property type="term" value="P:chorismate metabolic process"/>
    <property type="evidence" value="ECO:0007669"/>
    <property type="project" value="InterPro"/>
</dbReference>
<dbReference type="AlphaFoldDB" id="A0A8X8FN99"/>
<evidence type="ECO:0000256" key="2">
    <source>
        <dbReference type="ARBA" id="ARBA00012404"/>
    </source>
</evidence>
<protein>
    <recommendedName>
        <fullName evidence="2">chorismate mutase</fullName>
        <ecNumber evidence="2">5.4.99.5</ecNumber>
    </recommendedName>
</protein>
<keyword evidence="3 5" id="KW-0732">Signal</keyword>
<evidence type="ECO:0000313" key="8">
    <source>
        <dbReference type="Proteomes" id="UP000636938"/>
    </source>
</evidence>
<dbReference type="InterPro" id="IPR036263">
    <property type="entry name" value="Chorismate_II_sf"/>
</dbReference>
<dbReference type="Pfam" id="PF01817">
    <property type="entry name" value="CM_2"/>
    <property type="match status" value="1"/>
</dbReference>
<dbReference type="GO" id="GO:0009697">
    <property type="term" value="P:salicylic acid biosynthetic process"/>
    <property type="evidence" value="ECO:0007669"/>
    <property type="project" value="TreeGrafter"/>
</dbReference>
<accession>A0A8X8FN99</accession>
<evidence type="ECO:0000256" key="3">
    <source>
        <dbReference type="ARBA" id="ARBA00022729"/>
    </source>
</evidence>
<evidence type="ECO:0000313" key="7">
    <source>
        <dbReference type="EMBL" id="MBD7953512.1"/>
    </source>
</evidence>
<dbReference type="Proteomes" id="UP000636938">
    <property type="component" value="Unassembled WGS sequence"/>
</dbReference>
<gene>
    <name evidence="7" type="primary">aroQ</name>
    <name evidence="7" type="ORF">H9654_04745</name>
</gene>
<evidence type="ECO:0000259" key="6">
    <source>
        <dbReference type="PROSITE" id="PS51168"/>
    </source>
</evidence>
<dbReference type="RefSeq" id="WP_191769438.1">
    <property type="nucleotide sequence ID" value="NZ_JACSQS010000003.1"/>
</dbReference>
<dbReference type="EMBL" id="JACSQS010000003">
    <property type="protein sequence ID" value="MBD7953512.1"/>
    <property type="molecule type" value="Genomic_DNA"/>
</dbReference>
<dbReference type="PANTHER" id="PTHR38041">
    <property type="entry name" value="CHORISMATE MUTASE"/>
    <property type="match status" value="1"/>
</dbReference>
<feature type="signal peptide" evidence="5">
    <location>
        <begin position="1"/>
        <end position="22"/>
    </location>
</feature>
<name>A0A8X8FN99_9GAMM</name>
<dbReference type="Gene3D" id="1.20.59.10">
    <property type="entry name" value="Chorismate mutase"/>
    <property type="match status" value="1"/>
</dbReference>
<keyword evidence="4 7" id="KW-0413">Isomerase</keyword>
<reference evidence="7 8" key="1">
    <citation type="submission" date="2020-08" db="EMBL/GenBank/DDBJ databases">
        <title>A Genomic Blueprint of the Chicken Gut Microbiome.</title>
        <authorList>
            <person name="Gilroy R."/>
            <person name="Ravi A."/>
            <person name="Getino M."/>
            <person name="Pursley I."/>
            <person name="Horton D.L."/>
            <person name="Alikhan N.-F."/>
            <person name="Baker D."/>
            <person name="Gharbi K."/>
            <person name="Hall N."/>
            <person name="Watson M."/>
            <person name="Adriaenssens E.M."/>
            <person name="Foster-Nyarko E."/>
            <person name="Jarju S."/>
            <person name="Secka A."/>
            <person name="Antonio M."/>
            <person name="Oren A."/>
            <person name="Chaudhuri R."/>
            <person name="La Ragione R.M."/>
            <person name="Hildebrand F."/>
            <person name="Pallen M.J."/>
        </authorList>
    </citation>
    <scope>NUCLEOTIDE SEQUENCE [LARGE SCALE GENOMIC DNA]</scope>
    <source>
        <strain evidence="7 8">Sa5BUN4</strain>
    </source>
</reference>
<dbReference type="SUPFAM" id="SSF48600">
    <property type="entry name" value="Chorismate mutase II"/>
    <property type="match status" value="1"/>
</dbReference>
<comment type="caution">
    <text evidence="7">The sequence shown here is derived from an EMBL/GenBank/DDBJ whole genome shotgun (WGS) entry which is preliminary data.</text>
</comment>
<dbReference type="PROSITE" id="PS51168">
    <property type="entry name" value="CHORISMATE_MUT_2"/>
    <property type="match status" value="1"/>
</dbReference>
<keyword evidence="8" id="KW-1185">Reference proteome</keyword>
<proteinExistence type="predicted"/>
<dbReference type="EC" id="5.4.99.5" evidence="2"/>
<dbReference type="InterPro" id="IPR051331">
    <property type="entry name" value="Chorismate_mutase-related"/>
</dbReference>
<dbReference type="InterPro" id="IPR036979">
    <property type="entry name" value="CM_dom_sf"/>
</dbReference>
<evidence type="ECO:0000256" key="1">
    <source>
        <dbReference type="ARBA" id="ARBA00004817"/>
    </source>
</evidence>
<evidence type="ECO:0000256" key="5">
    <source>
        <dbReference type="SAM" id="SignalP"/>
    </source>
</evidence>
<organism evidence="7 8">
    <name type="scientific">Stenotrophomonas lacuserhaii</name>
    <dbReference type="NCBI Taxonomy" id="2760084"/>
    <lineage>
        <taxon>Bacteria</taxon>
        <taxon>Pseudomonadati</taxon>
        <taxon>Pseudomonadota</taxon>
        <taxon>Gammaproteobacteria</taxon>
        <taxon>Lysobacterales</taxon>
        <taxon>Lysobacteraceae</taxon>
        <taxon>Stenotrophomonas</taxon>
    </lineage>
</organism>
<comment type="pathway">
    <text evidence="1">Metabolic intermediate biosynthesis; prephenate biosynthesis; prephenate from chorismate: step 1/1.</text>
</comment>
<dbReference type="InterPro" id="IPR002701">
    <property type="entry name" value="CM_II_prokaryot"/>
</dbReference>
<dbReference type="GO" id="GO:0004106">
    <property type="term" value="F:chorismate mutase activity"/>
    <property type="evidence" value="ECO:0007669"/>
    <property type="project" value="UniProtKB-EC"/>
</dbReference>
<dbReference type="NCBIfam" id="TIGR01806">
    <property type="entry name" value="CM_mono2"/>
    <property type="match status" value="1"/>
</dbReference>
<feature type="domain" description="Chorismate mutase" evidence="6">
    <location>
        <begin position="1"/>
        <end position="99"/>
    </location>
</feature>
<sequence length="181" mass="19762">MPVLNYCRAMLLATLLPAAVQATPMDRFVAVAAERNAIAHQVAAFKYPAARPVEDPVREAQVLQDKRVRATQLGLDAEAVVDFYRQLIEANKLIQHVVFHRYAAGEVPAPAPSLEELRGMIDVVDEKLLALWPGIAPQRGRPGCTKTVAEAVDHSTQEAVGHVALVRAMIDLCRPEAGGRR</sequence>
<dbReference type="SMART" id="SM00830">
    <property type="entry name" value="CM_2"/>
    <property type="match status" value="1"/>
</dbReference>
<feature type="chain" id="PRO_5036485423" description="chorismate mutase" evidence="5">
    <location>
        <begin position="23"/>
        <end position="181"/>
    </location>
</feature>
<dbReference type="InterPro" id="IPR008240">
    <property type="entry name" value="Chorismate_mutase_periplasmic"/>
</dbReference>
<evidence type="ECO:0000256" key="4">
    <source>
        <dbReference type="ARBA" id="ARBA00023235"/>
    </source>
</evidence>
<dbReference type="PANTHER" id="PTHR38041:SF2">
    <property type="entry name" value="SECRETED CHORISMATE MUTASE"/>
    <property type="match status" value="1"/>
</dbReference>